<evidence type="ECO:0000313" key="1">
    <source>
        <dbReference type="EMBL" id="BCD45753.1"/>
    </source>
</evidence>
<dbReference type="AlphaFoldDB" id="A0A6J4CZ98"/>
<dbReference type="InterPro" id="IPR012823">
    <property type="entry name" value="Flagell_FliJ"/>
</dbReference>
<evidence type="ECO:0000313" key="4">
    <source>
        <dbReference type="Proteomes" id="UP000509742"/>
    </source>
</evidence>
<sequence>MNLESFKKLVKIKKQAMQRCESDIAHNKSQIVSKQEQQHALLVELYGLSVPAEGGFNAFIQLNALKKNYLYQIERIGEEISQLKEMGRHLKELYKNASIEYEKFKYLQTLEEQKKLKRLKKLEDQQMDSIGAEVFYQQRENRA</sequence>
<dbReference type="EMBL" id="AP019774">
    <property type="protein sequence ID" value="BCD70043.1"/>
    <property type="molecule type" value="Genomic_DNA"/>
</dbReference>
<dbReference type="Proteomes" id="UP000509742">
    <property type="component" value="Chromosome"/>
</dbReference>
<name>A0A6J4CZ98_9HELI</name>
<protein>
    <submittedName>
        <fullName evidence="2">Uncharacterized protein</fullName>
    </submittedName>
</protein>
<dbReference type="Proteomes" id="UP000317935">
    <property type="component" value="Chromosome"/>
</dbReference>
<dbReference type="GeneID" id="56929373"/>
<organism evidence="2 3">
    <name type="scientific">Helicobacter suis</name>
    <dbReference type="NCBI Taxonomy" id="104628"/>
    <lineage>
        <taxon>Bacteria</taxon>
        <taxon>Pseudomonadati</taxon>
        <taxon>Campylobacterota</taxon>
        <taxon>Epsilonproteobacteria</taxon>
        <taxon>Campylobacterales</taxon>
        <taxon>Helicobacteraceae</taxon>
        <taxon>Helicobacter</taxon>
    </lineage>
</organism>
<dbReference type="EMBL" id="AP023036">
    <property type="protein sequence ID" value="BCD45753.1"/>
    <property type="molecule type" value="Genomic_DNA"/>
</dbReference>
<reference evidence="2 3" key="1">
    <citation type="submission" date="2019-06" db="EMBL/GenBank/DDBJ databases">
        <title>Complete genome sequence of Helicobacter suis SNTW101c.</title>
        <authorList>
            <person name="Rimbara E."/>
            <person name="Suzuki M."/>
            <person name="Matsui H."/>
            <person name="Nakamura M."/>
            <person name="Mori S."/>
            <person name="Shibayama K."/>
        </authorList>
    </citation>
    <scope>NUCLEOTIDE SEQUENCE [LARGE SCALE GENOMIC DNA]</scope>
    <source>
        <strain evidence="2 3">SNTW101c</strain>
    </source>
</reference>
<evidence type="ECO:0000313" key="2">
    <source>
        <dbReference type="EMBL" id="BCD70043.1"/>
    </source>
</evidence>
<gene>
    <name evidence="1" type="ORF">NHP190020_07920</name>
    <name evidence="2" type="ORF">SNTW_06880</name>
</gene>
<evidence type="ECO:0000313" key="3">
    <source>
        <dbReference type="Proteomes" id="UP000317935"/>
    </source>
</evidence>
<dbReference type="OrthoDB" id="5328352at2"/>
<dbReference type="GO" id="GO:0071973">
    <property type="term" value="P:bacterial-type flagellum-dependent cell motility"/>
    <property type="evidence" value="ECO:0007669"/>
    <property type="project" value="InterPro"/>
</dbReference>
<dbReference type="RefSeq" id="WP_034376226.1">
    <property type="nucleotide sequence ID" value="NZ_AP019774.1"/>
</dbReference>
<dbReference type="GO" id="GO:0009288">
    <property type="term" value="C:bacterial-type flagellum"/>
    <property type="evidence" value="ECO:0007669"/>
    <property type="project" value="InterPro"/>
</dbReference>
<proteinExistence type="predicted"/>
<accession>A0A6J4CZ98</accession>
<keyword evidence="4" id="KW-1185">Reference proteome</keyword>
<reference evidence="1 4" key="2">
    <citation type="submission" date="2020-04" db="EMBL/GenBank/DDBJ databases">
        <title>Genomic analysis of gastric non-Helicobacter pylori Helicobacters isolated in Japan.</title>
        <authorList>
            <person name="Suzuki M."/>
            <person name="Rimbara E."/>
        </authorList>
    </citation>
    <scope>NUCLEOTIDE SEQUENCE [LARGE SCALE GENOMIC DNA]</scope>
    <source>
        <strain evidence="1 4">NHP19-0020</strain>
    </source>
</reference>
<dbReference type="Pfam" id="PF02050">
    <property type="entry name" value="FliJ"/>
    <property type="match status" value="1"/>
</dbReference>